<name>A0A1V4IF33_9CLOT</name>
<reference evidence="1 2" key="1">
    <citation type="submission" date="2017-03" db="EMBL/GenBank/DDBJ databases">
        <title>Genome sequence of Clostridium chromiireducens DSM 23318.</title>
        <authorList>
            <person name="Poehlein A."/>
            <person name="Daniel R."/>
        </authorList>
    </citation>
    <scope>NUCLEOTIDE SEQUENCE [LARGE SCALE GENOMIC DNA]</scope>
    <source>
        <strain evidence="1 2">DSM 23318</strain>
    </source>
</reference>
<accession>A0A1V4IF33</accession>
<dbReference type="OrthoDB" id="1938907at2"/>
<dbReference type="Proteomes" id="UP000191056">
    <property type="component" value="Unassembled WGS sequence"/>
</dbReference>
<dbReference type="STRING" id="225345.CLCHR_38920"/>
<sequence length="226" mass="26088">MFIYILNLLNDGLKKIKESNCERSTSAIINDTKYISQLACIKKGLDFVEVNARIAEVIQILSKYNLTGGEKLDILGKLVKNKSNNWIFEKLNSKMSLEENSEFNLYTLINNVTPFENRADNIFNIGIEENAVDNNRCLPSYLNDFRAGANLKLINKKYNNPKENKNSTDVYSRIVSSNRGQEKLYDLTKRIRQARYEKDKETRIISDRYYEGFITDSEGSLIKITI</sequence>
<dbReference type="AlphaFoldDB" id="A0A1V4IF33"/>
<evidence type="ECO:0000313" key="1">
    <source>
        <dbReference type="EMBL" id="OPJ58460.1"/>
    </source>
</evidence>
<organism evidence="1 2">
    <name type="scientific">Clostridium chromiireducens</name>
    <dbReference type="NCBI Taxonomy" id="225345"/>
    <lineage>
        <taxon>Bacteria</taxon>
        <taxon>Bacillati</taxon>
        <taxon>Bacillota</taxon>
        <taxon>Clostridia</taxon>
        <taxon>Eubacteriales</taxon>
        <taxon>Clostridiaceae</taxon>
        <taxon>Clostridium</taxon>
    </lineage>
</organism>
<dbReference type="RefSeq" id="WP_079441546.1">
    <property type="nucleotide sequence ID" value="NZ_MZGT01000068.1"/>
</dbReference>
<gene>
    <name evidence="1" type="ORF">CLCHR_38920</name>
</gene>
<comment type="caution">
    <text evidence="1">The sequence shown here is derived from an EMBL/GenBank/DDBJ whole genome shotgun (WGS) entry which is preliminary data.</text>
</comment>
<keyword evidence="2" id="KW-1185">Reference proteome</keyword>
<dbReference type="EMBL" id="MZGT01000068">
    <property type="protein sequence ID" value="OPJ58460.1"/>
    <property type="molecule type" value="Genomic_DNA"/>
</dbReference>
<evidence type="ECO:0000313" key="2">
    <source>
        <dbReference type="Proteomes" id="UP000191056"/>
    </source>
</evidence>
<proteinExistence type="predicted"/>
<protein>
    <submittedName>
        <fullName evidence="1">Uncharacterized protein</fullName>
    </submittedName>
</protein>